<sequence length="1445" mass="160068">MATILQQQLAAIAANSTHQLDLKAQKLRHSKSLIFEPRQAAKQSFDSIYQDCYNGFDQLCALDFRFMPFSHNLFSDQSINEDRTQMTSAENTELNRVVESFMGLVGGRLLLRPALMAVEWLIRRFRVQEYSTESVILAFLPFHTAKIFAALLSILPEHLPATFKWLHPYVVAHQCPPRHVVLSAAINNHDFFSTFNKYVLDLSKAKHQSDVLLRFWAGITAQVVNSHVDSTMSGREVVRKQREEDVLIKLLPMLQSAISISDAPQLYLGSCMALVILAAKIPLSEAVLDALMSSMAHFWARSTLAGGLKSLAMIAEEKMQPDVPKVVTEGFLKADGAVAVMERLSESSRTQKLTLGLIAGCIEPDVLAGYPQALKTALRLLNTGHLPKQQVEILLERVLPKASEAVDRNQNKTEIVRQLHELAKNLTTATAFRAAADRTSLDLTKLTPGVKFETLSALTKDLGSEKKHANAPTMEAVTPQAVNNPPSSKKRPATPEQIDADSVTGQDENGLAKSEELDEFREALHHSKDHAQLLKSVREESEPEIQRPSAKKLRTRKGCAPRKLEADVDKLGLTVRKLEMVLEQVESSKPRADTEMLKQLFLVMEKIPDYKKIVGSDLIYLQSLVLGSLHLVVNCLKEKAVDVPKHIRPDLIVDCIQSTSNTQVHNTGLLLMSSLASWCPDKTIEHVMPLFTFMGSTVLRQHDEYSAKVTDQTVAMVVPPLARSRKKRGQDVVAGVAKLLISFTAAFEHMPLHRRAGLYKHLVQALGATESLFAVVAMLAERYPLDARLLLFLNDLIGAFPLEVQFHAFEKYTDLVSDGLAKKRNLSNVILGFTDKHSEHVDASVNRLLEALTGILKDSSLRKRVAKQFTKGDLEAKQNLRVSYARLLDKLLDLDLRMSSKGSLKHTLDNTFSASLNLLPTKDFIESSTQLMQEGSDATRRQVFLSLVERVDKAKLGDSSLRQTFLNTLQNCTIFVDDRQPVPVRHAAIMCIDKIIEKFGKGHAEEVTEAAKVVAGESALKAQEESLRTVSLLCLSSVVAILDGEALPNLSDVLGTCSSYIEEALQDDKRNDGVVDAGFKFSLAVLDFLPWMMPTSSLNGIIVLAAHTTSLGIGGAASVAISQLHSLAARRLAAEKLFCCVDRTWQKVIDLGVESSMQHLQMLHLAVRHHDKAAILLSSSVLFGVLLKAFDLRRLTANQSPGYSKAIALVNQIAMDMVLKMSDATFGPLFQRFVEWASSGLQAADEDGRSLRLTSLFSFASVFFEDLKSHVTSYANSLMEPAVQVLDTANVDDELLTVLLQALSSSFRHDQDGFWQEPAQFDAISQPLLNQLKRARAVTDADNIIPTITDLAVAAASPEHHKTINGMITPYLRYQSATTRLAAVKCEREITAKLNIDWLALLPEMLPFISELLEDDDEVVEDETHKWIEQIEGVTGVSLRSMLET</sequence>
<keyword evidence="6 10" id="KW-0698">rRNA processing</keyword>
<comment type="similarity">
    <text evidence="2 10">Belongs to the HEATR1/UTP10 family.</text>
</comment>
<evidence type="ECO:0000256" key="10">
    <source>
        <dbReference type="RuleBase" id="RU367065"/>
    </source>
</evidence>
<dbReference type="SUPFAM" id="SSF48371">
    <property type="entry name" value="ARM repeat"/>
    <property type="match status" value="1"/>
</dbReference>
<feature type="compositionally biased region" description="Basic residues" evidence="11">
    <location>
        <begin position="549"/>
        <end position="558"/>
    </location>
</feature>
<dbReference type="GO" id="GO:0034455">
    <property type="term" value="C:t-UTP complex"/>
    <property type="evidence" value="ECO:0007669"/>
    <property type="project" value="TreeGrafter"/>
</dbReference>
<accession>A0A6A7BXY1</accession>
<dbReference type="Proteomes" id="UP000799421">
    <property type="component" value="Unassembled WGS sequence"/>
</dbReference>
<dbReference type="InterPro" id="IPR022125">
    <property type="entry name" value="U3snoRNP10_N"/>
</dbReference>
<evidence type="ECO:0000313" key="14">
    <source>
        <dbReference type="Proteomes" id="UP000799421"/>
    </source>
</evidence>
<dbReference type="Pfam" id="PF08146">
    <property type="entry name" value="BP28CT"/>
    <property type="match status" value="1"/>
</dbReference>
<evidence type="ECO:0000256" key="3">
    <source>
        <dbReference type="ARBA" id="ARBA00011399"/>
    </source>
</evidence>
<evidence type="ECO:0000259" key="12">
    <source>
        <dbReference type="SMART" id="SM01036"/>
    </source>
</evidence>
<reference evidence="13" key="1">
    <citation type="journal article" date="2020" name="Stud. Mycol.">
        <title>101 Dothideomycetes genomes: a test case for predicting lifestyles and emergence of pathogens.</title>
        <authorList>
            <person name="Haridas S."/>
            <person name="Albert R."/>
            <person name="Binder M."/>
            <person name="Bloem J."/>
            <person name="Labutti K."/>
            <person name="Salamov A."/>
            <person name="Andreopoulos B."/>
            <person name="Baker S."/>
            <person name="Barry K."/>
            <person name="Bills G."/>
            <person name="Bluhm B."/>
            <person name="Cannon C."/>
            <person name="Castanera R."/>
            <person name="Culley D."/>
            <person name="Daum C."/>
            <person name="Ezra D."/>
            <person name="Gonzalez J."/>
            <person name="Henrissat B."/>
            <person name="Kuo A."/>
            <person name="Liang C."/>
            <person name="Lipzen A."/>
            <person name="Lutzoni F."/>
            <person name="Magnuson J."/>
            <person name="Mondo S."/>
            <person name="Nolan M."/>
            <person name="Ohm R."/>
            <person name="Pangilinan J."/>
            <person name="Park H.-J."/>
            <person name="Ramirez L."/>
            <person name="Alfaro M."/>
            <person name="Sun H."/>
            <person name="Tritt A."/>
            <person name="Yoshinaga Y."/>
            <person name="Zwiers L.-H."/>
            <person name="Turgeon B."/>
            <person name="Goodwin S."/>
            <person name="Spatafora J."/>
            <person name="Crous P."/>
            <person name="Grigoriev I."/>
        </authorList>
    </citation>
    <scope>NUCLEOTIDE SEQUENCE</scope>
    <source>
        <strain evidence="13">CBS 480.64</strain>
    </source>
</reference>
<dbReference type="GO" id="GO:0030515">
    <property type="term" value="F:snoRNA binding"/>
    <property type="evidence" value="ECO:0007669"/>
    <property type="project" value="TreeGrafter"/>
</dbReference>
<protein>
    <recommendedName>
        <fullName evidence="4 10">U3 small nucleolar RNA-associated protein 10</fullName>
    </recommendedName>
</protein>
<feature type="region of interest" description="Disordered" evidence="11">
    <location>
        <begin position="463"/>
        <end position="509"/>
    </location>
</feature>
<dbReference type="SMART" id="SM01036">
    <property type="entry name" value="BP28CT"/>
    <property type="match status" value="1"/>
</dbReference>
<dbReference type="GO" id="GO:0045943">
    <property type="term" value="P:positive regulation of transcription by RNA polymerase I"/>
    <property type="evidence" value="ECO:0007669"/>
    <property type="project" value="TreeGrafter"/>
</dbReference>
<evidence type="ECO:0000256" key="4">
    <source>
        <dbReference type="ARBA" id="ARBA00015399"/>
    </source>
</evidence>
<dbReference type="Pfam" id="PF12397">
    <property type="entry name" value="U3snoRNP10"/>
    <property type="match status" value="1"/>
</dbReference>
<dbReference type="InterPro" id="IPR012954">
    <property type="entry name" value="BP28_C_dom"/>
</dbReference>
<dbReference type="EMBL" id="MU005984">
    <property type="protein sequence ID" value="KAF2860226.1"/>
    <property type="molecule type" value="Genomic_DNA"/>
</dbReference>
<dbReference type="PANTHER" id="PTHR13457:SF1">
    <property type="entry name" value="HEAT REPEAT-CONTAINING PROTEIN 1"/>
    <property type="match status" value="1"/>
</dbReference>
<keyword evidence="8 10" id="KW-0687">Ribonucleoprotein</keyword>
<evidence type="ECO:0000256" key="2">
    <source>
        <dbReference type="ARBA" id="ARBA00010559"/>
    </source>
</evidence>
<keyword evidence="5 10" id="KW-0690">Ribosome biogenesis</keyword>
<dbReference type="GO" id="GO:0032040">
    <property type="term" value="C:small-subunit processome"/>
    <property type="evidence" value="ECO:0007669"/>
    <property type="project" value="TreeGrafter"/>
</dbReference>
<dbReference type="InterPro" id="IPR040191">
    <property type="entry name" value="UTP10"/>
</dbReference>
<evidence type="ECO:0000256" key="7">
    <source>
        <dbReference type="ARBA" id="ARBA00023242"/>
    </source>
</evidence>
<feature type="region of interest" description="Disordered" evidence="11">
    <location>
        <begin position="534"/>
        <end position="558"/>
    </location>
</feature>
<proteinExistence type="inferred from homology"/>
<keyword evidence="7 10" id="KW-0539">Nucleus</keyword>
<comment type="function">
    <text evidence="9">Involved in nucleolar processing of pre-18S ribosomal RNA. Involved in ribosome biosynthesis.</text>
</comment>
<feature type="domain" description="BP28 C-terminal" evidence="12">
    <location>
        <begin position="1172"/>
        <end position="1314"/>
    </location>
</feature>
<evidence type="ECO:0000256" key="6">
    <source>
        <dbReference type="ARBA" id="ARBA00022552"/>
    </source>
</evidence>
<evidence type="ECO:0000256" key="1">
    <source>
        <dbReference type="ARBA" id="ARBA00004604"/>
    </source>
</evidence>
<dbReference type="GO" id="GO:0030686">
    <property type="term" value="C:90S preribosome"/>
    <property type="evidence" value="ECO:0007669"/>
    <property type="project" value="TreeGrafter"/>
</dbReference>
<keyword evidence="14" id="KW-1185">Reference proteome</keyword>
<evidence type="ECO:0000256" key="5">
    <source>
        <dbReference type="ARBA" id="ARBA00022517"/>
    </source>
</evidence>
<gene>
    <name evidence="13" type="ORF">K470DRAFT_258190</name>
</gene>
<dbReference type="PANTHER" id="PTHR13457">
    <property type="entry name" value="BAP28"/>
    <property type="match status" value="1"/>
</dbReference>
<evidence type="ECO:0000256" key="8">
    <source>
        <dbReference type="ARBA" id="ARBA00023274"/>
    </source>
</evidence>
<name>A0A6A7BXY1_9PEZI</name>
<evidence type="ECO:0000256" key="11">
    <source>
        <dbReference type="SAM" id="MobiDB-lite"/>
    </source>
</evidence>
<dbReference type="InterPro" id="IPR016024">
    <property type="entry name" value="ARM-type_fold"/>
</dbReference>
<dbReference type="OrthoDB" id="31183at2759"/>
<evidence type="ECO:0000256" key="9">
    <source>
        <dbReference type="ARBA" id="ARBA00025076"/>
    </source>
</evidence>
<organism evidence="13 14">
    <name type="scientific">Piedraia hortae CBS 480.64</name>
    <dbReference type="NCBI Taxonomy" id="1314780"/>
    <lineage>
        <taxon>Eukaryota</taxon>
        <taxon>Fungi</taxon>
        <taxon>Dikarya</taxon>
        <taxon>Ascomycota</taxon>
        <taxon>Pezizomycotina</taxon>
        <taxon>Dothideomycetes</taxon>
        <taxon>Dothideomycetidae</taxon>
        <taxon>Capnodiales</taxon>
        <taxon>Piedraiaceae</taxon>
        <taxon>Piedraia</taxon>
    </lineage>
</organism>
<comment type="subcellular location">
    <subcellularLocation>
        <location evidence="1 10">Nucleus</location>
        <location evidence="1 10">Nucleolus</location>
    </subcellularLocation>
</comment>
<dbReference type="GO" id="GO:0000462">
    <property type="term" value="P:maturation of SSU-rRNA from tricistronic rRNA transcript (SSU-rRNA, 5.8S rRNA, LSU-rRNA)"/>
    <property type="evidence" value="ECO:0007669"/>
    <property type="project" value="TreeGrafter"/>
</dbReference>
<evidence type="ECO:0000313" key="13">
    <source>
        <dbReference type="EMBL" id="KAF2860226.1"/>
    </source>
</evidence>
<comment type="subunit">
    <text evidence="3 10">Component of the ribosomal small subunit (SSU) processome.</text>
</comment>